<proteinExistence type="predicted"/>
<dbReference type="SMART" id="SM00355">
    <property type="entry name" value="ZnF_C2H2"/>
    <property type="match status" value="4"/>
</dbReference>
<dbReference type="Gene3D" id="3.30.160.60">
    <property type="entry name" value="Classic Zinc Finger"/>
    <property type="match status" value="5"/>
</dbReference>
<feature type="domain" description="C2H2-type" evidence="9">
    <location>
        <begin position="235"/>
        <end position="262"/>
    </location>
</feature>
<evidence type="ECO:0000256" key="3">
    <source>
        <dbReference type="ARBA" id="ARBA00022737"/>
    </source>
</evidence>
<keyword evidence="3" id="KW-0677">Repeat</keyword>
<dbReference type="PANTHER" id="PTHR24376:SF226">
    <property type="entry name" value="ZINC FINGER PROTEIN 60-RELATED"/>
    <property type="match status" value="1"/>
</dbReference>
<dbReference type="Pfam" id="PF00096">
    <property type="entry name" value="zf-C2H2"/>
    <property type="match status" value="4"/>
</dbReference>
<keyword evidence="2" id="KW-0479">Metal-binding</keyword>
<feature type="region of interest" description="Disordered" evidence="8">
    <location>
        <begin position="62"/>
        <end position="139"/>
    </location>
</feature>
<dbReference type="EMBL" id="CATNWA010014174">
    <property type="protein sequence ID" value="CAI9568486.1"/>
    <property type="molecule type" value="Genomic_DNA"/>
</dbReference>
<dbReference type="PANTHER" id="PTHR24376">
    <property type="entry name" value="ZINC FINGER PROTEIN"/>
    <property type="match status" value="1"/>
</dbReference>
<dbReference type="Proteomes" id="UP001162483">
    <property type="component" value="Unassembled WGS sequence"/>
</dbReference>
<gene>
    <name evidence="10" type="ORF">SPARVUS_LOCUS6723953</name>
</gene>
<keyword evidence="4 7" id="KW-0863">Zinc-finger</keyword>
<organism evidence="10 11">
    <name type="scientific">Staurois parvus</name>
    <dbReference type="NCBI Taxonomy" id="386267"/>
    <lineage>
        <taxon>Eukaryota</taxon>
        <taxon>Metazoa</taxon>
        <taxon>Chordata</taxon>
        <taxon>Craniata</taxon>
        <taxon>Vertebrata</taxon>
        <taxon>Euteleostomi</taxon>
        <taxon>Amphibia</taxon>
        <taxon>Batrachia</taxon>
        <taxon>Anura</taxon>
        <taxon>Neobatrachia</taxon>
        <taxon>Ranoidea</taxon>
        <taxon>Ranidae</taxon>
        <taxon>Staurois</taxon>
    </lineage>
</organism>
<reference evidence="10" key="1">
    <citation type="submission" date="2023-05" db="EMBL/GenBank/DDBJ databases">
        <authorList>
            <person name="Stuckert A."/>
        </authorList>
    </citation>
    <scope>NUCLEOTIDE SEQUENCE</scope>
</reference>
<feature type="domain" description="C2H2-type" evidence="9">
    <location>
        <begin position="263"/>
        <end position="290"/>
    </location>
</feature>
<evidence type="ECO:0000259" key="9">
    <source>
        <dbReference type="PROSITE" id="PS50157"/>
    </source>
</evidence>
<sequence>DGSSNGNPPERCPRPLYSQDSTQEENKIPEEDQEIPQEHQEIPQEDQREGLIVVKVEEEEMSMMGDDPCIEEEGPEISTDPGDTRDIKAEEGRQVRIKEEEVPVEISTGGPSNKNTPERCSCSPDSLASTKEGHETQHDDQDENLIYIKVEVKEEAEETYDAESDEEDPPEICTDGRYKRYAMEKQPFISQGAESEDLTSEILITSNHHPMPHSRVRSSAPSSCVANFPDRLGTFPCSECSECFNQRAELIAHQRSHTGEKTFSCPECGKCFSWKVQLIRHLRIHTGEKPFSCSECGKCFNERSNLLSHERTHTAERPYSCPQCGKCFTQRSNLGTHLRTHTGEKPFSCAECGGSVSLASYPSSRMKEAIRVRSHIRVWCAGNLSPQKTNSLNIKKSTQERSHLTVWSVGNVFLRKGTYFHIRRLTLG</sequence>
<feature type="compositionally biased region" description="Basic and acidic residues" evidence="8">
    <location>
        <begin position="82"/>
        <end position="101"/>
    </location>
</feature>
<keyword evidence="6" id="KW-0539">Nucleus</keyword>
<comment type="subcellular location">
    <subcellularLocation>
        <location evidence="1">Nucleus</location>
    </subcellularLocation>
</comment>
<evidence type="ECO:0000313" key="10">
    <source>
        <dbReference type="EMBL" id="CAI9568486.1"/>
    </source>
</evidence>
<name>A0ABN9DBB1_9NEOB</name>
<dbReference type="InterPro" id="IPR013087">
    <property type="entry name" value="Znf_C2H2_type"/>
</dbReference>
<dbReference type="SUPFAM" id="SSF57667">
    <property type="entry name" value="beta-beta-alpha zinc fingers"/>
    <property type="match status" value="2"/>
</dbReference>
<protein>
    <recommendedName>
        <fullName evidence="9">C2H2-type domain-containing protein</fullName>
    </recommendedName>
</protein>
<dbReference type="PROSITE" id="PS00028">
    <property type="entry name" value="ZINC_FINGER_C2H2_1"/>
    <property type="match status" value="4"/>
</dbReference>
<feature type="non-terminal residue" evidence="10">
    <location>
        <position position="1"/>
    </location>
</feature>
<evidence type="ECO:0000256" key="6">
    <source>
        <dbReference type="ARBA" id="ARBA00023242"/>
    </source>
</evidence>
<feature type="compositionally biased region" description="Basic and acidic residues" evidence="8">
    <location>
        <begin position="24"/>
        <end position="49"/>
    </location>
</feature>
<accession>A0ABN9DBB1</accession>
<evidence type="ECO:0000256" key="2">
    <source>
        <dbReference type="ARBA" id="ARBA00022723"/>
    </source>
</evidence>
<evidence type="ECO:0000256" key="4">
    <source>
        <dbReference type="ARBA" id="ARBA00022771"/>
    </source>
</evidence>
<feature type="domain" description="C2H2-type" evidence="9">
    <location>
        <begin position="319"/>
        <end position="346"/>
    </location>
</feature>
<feature type="region of interest" description="Disordered" evidence="8">
    <location>
        <begin position="1"/>
        <end position="50"/>
    </location>
</feature>
<evidence type="ECO:0000256" key="5">
    <source>
        <dbReference type="ARBA" id="ARBA00022833"/>
    </source>
</evidence>
<evidence type="ECO:0000256" key="8">
    <source>
        <dbReference type="SAM" id="MobiDB-lite"/>
    </source>
</evidence>
<comment type="caution">
    <text evidence="10">The sequence shown here is derived from an EMBL/GenBank/DDBJ whole genome shotgun (WGS) entry which is preliminary data.</text>
</comment>
<evidence type="ECO:0000256" key="7">
    <source>
        <dbReference type="PROSITE-ProRule" id="PRU00042"/>
    </source>
</evidence>
<keyword evidence="5" id="KW-0862">Zinc</keyword>
<evidence type="ECO:0000256" key="1">
    <source>
        <dbReference type="ARBA" id="ARBA00004123"/>
    </source>
</evidence>
<keyword evidence="11" id="KW-1185">Reference proteome</keyword>
<evidence type="ECO:0000313" key="11">
    <source>
        <dbReference type="Proteomes" id="UP001162483"/>
    </source>
</evidence>
<dbReference type="InterPro" id="IPR036236">
    <property type="entry name" value="Znf_C2H2_sf"/>
</dbReference>
<feature type="domain" description="C2H2-type" evidence="9">
    <location>
        <begin position="291"/>
        <end position="318"/>
    </location>
</feature>
<dbReference type="PROSITE" id="PS50157">
    <property type="entry name" value="ZINC_FINGER_C2H2_2"/>
    <property type="match status" value="4"/>
</dbReference>